<dbReference type="EMBL" id="UYWY01028607">
    <property type="protein sequence ID" value="VDM51518.1"/>
    <property type="molecule type" value="Genomic_DNA"/>
</dbReference>
<evidence type="ECO:0000313" key="4">
    <source>
        <dbReference type="WBParaSite" id="TCNE_0002020101-mRNA-1"/>
    </source>
</evidence>
<keyword evidence="3" id="KW-1185">Reference proteome</keyword>
<evidence type="ECO:0000313" key="3">
    <source>
        <dbReference type="Proteomes" id="UP000050794"/>
    </source>
</evidence>
<feature type="signal peptide" evidence="1">
    <location>
        <begin position="1"/>
        <end position="18"/>
    </location>
</feature>
<name>A0A183VHH7_TOXCA</name>
<evidence type="ECO:0000256" key="1">
    <source>
        <dbReference type="SAM" id="SignalP"/>
    </source>
</evidence>
<accession>A0A183VHH7</accession>
<dbReference type="Proteomes" id="UP000050794">
    <property type="component" value="Unassembled WGS sequence"/>
</dbReference>
<keyword evidence="1" id="KW-0732">Signal</keyword>
<dbReference type="WBParaSite" id="TCNE_0002020101-mRNA-1">
    <property type="protein sequence ID" value="TCNE_0002020101-mRNA-1"/>
    <property type="gene ID" value="TCNE_0002020101"/>
</dbReference>
<reference evidence="2 3" key="2">
    <citation type="submission" date="2018-11" db="EMBL/GenBank/DDBJ databases">
        <authorList>
            <consortium name="Pathogen Informatics"/>
        </authorList>
    </citation>
    <scope>NUCLEOTIDE SEQUENCE [LARGE SCALE GENOMIC DNA]</scope>
</reference>
<reference evidence="4" key="1">
    <citation type="submission" date="2016-06" db="UniProtKB">
        <authorList>
            <consortium name="WormBaseParasite"/>
        </authorList>
    </citation>
    <scope>IDENTIFICATION</scope>
</reference>
<sequence length="103" mass="11360">MLPYRVLILLFLSPLAYAAELYRFGADEADQEISFSNDPSAVTLDVPIIYFEEAQNELFISANGVVSFGRPIAGPDVKNLDTERTSAIAVFYVPTSGGTVYYR</sequence>
<evidence type="ECO:0000313" key="2">
    <source>
        <dbReference type="EMBL" id="VDM51518.1"/>
    </source>
</evidence>
<organism evidence="3 4">
    <name type="scientific">Toxocara canis</name>
    <name type="common">Canine roundworm</name>
    <dbReference type="NCBI Taxonomy" id="6265"/>
    <lineage>
        <taxon>Eukaryota</taxon>
        <taxon>Metazoa</taxon>
        <taxon>Ecdysozoa</taxon>
        <taxon>Nematoda</taxon>
        <taxon>Chromadorea</taxon>
        <taxon>Rhabditida</taxon>
        <taxon>Spirurina</taxon>
        <taxon>Ascaridomorpha</taxon>
        <taxon>Ascaridoidea</taxon>
        <taxon>Toxocaridae</taxon>
        <taxon>Toxocara</taxon>
    </lineage>
</organism>
<dbReference type="AlphaFoldDB" id="A0A183VHH7"/>
<feature type="chain" id="PRO_5044553785" evidence="1">
    <location>
        <begin position="19"/>
        <end position="103"/>
    </location>
</feature>
<protein>
    <submittedName>
        <fullName evidence="4">T9SS type A sorting domain-containing protein</fullName>
    </submittedName>
</protein>
<proteinExistence type="predicted"/>
<gene>
    <name evidence="2" type="ORF">TCNE_LOCUS20197</name>
</gene>